<evidence type="ECO:0000313" key="6">
    <source>
        <dbReference type="EMBL" id="AVZ03174.1"/>
    </source>
</evidence>
<accession>A0A2R4QWN7</accession>
<comment type="subcellular location">
    <subcellularLocation>
        <location evidence="2">Plastid</location>
        <location evidence="2">Chloroplast inner membrane</location>
        <topology evidence="2">Multi-pass membrane protein</topology>
    </subcellularLocation>
</comment>
<dbReference type="PANTHER" id="PTHR33163:SF40">
    <property type="entry name" value="PROTEIN TIC 214"/>
    <property type="match status" value="1"/>
</dbReference>
<keyword evidence="4 6" id="KW-0150">Chloroplast</keyword>
<comment type="function">
    <text evidence="1 4">Involved in protein precursor import into chloroplasts. May be part of an intermediate translocation complex acting as a protein-conducting channel at the inner envelope.</text>
</comment>
<feature type="compositionally biased region" description="Acidic residues" evidence="5">
    <location>
        <begin position="288"/>
        <end position="299"/>
    </location>
</feature>
<sequence length="1926" mass="231079">MIFKYFILGNLVSLCMKIINSVVVVGLYYGFLTTFSIGPSYLFLLRARIIEEGIEKKVSATTGFITGQLMMFISIYYAPLHLALGRPHTITVLALPYLLFHFFWNNHKHFFDYGSTTRNSMRNLSIQCVFLNNLIFQLFNHFILPSSMLVRLVNIYMFRCNNKILFVTSSFVGWLIGHILFMKWVGLVLVWIQQNNSIRFNVLIRSNKYLVSELRNSMARIFSILLFITCVYYLDRVPSPIVTKKLKETSETEETDVEIETTSETKGTKQEQEESTEEDPSPSLFSEEKEDPDKIDETEEIRMNGKEKTKDEFHFKETRYKNRPIYETSYLDGNQENSKLEIFKDKKDKEIFWFEKPLVTTLFNYKRWDRPFRYIKNNRVDMYVKNEMSQYFFHTCLCDGKERISFTYPPSLSTFLELIQRKMSLFTIEKIDYNELHNHWNYTNEQKRNNISNKFLNIVEILDKRFIPQDRIEKRIRLCNNETKKEYLPTMYDPFLNGPYRGQIKTIFLFSIIKTSVKHYIETIWINQIHGILLTTNYTEFERKVNLFDRKSLSTEIIYFLNIISKFAGKSTSNFNLKGLYSFKENKQVRIDSEDRIKIFKFLFDAIITDPGDKTIRKKYIGIKEINKKVPRWSYKLIDELEQQEVENDKNGPTNYQIRSRKAKRVVIFTDIPENTDPYTNNKETNNPDEAEELALIRYSQQSDFRRDIIKGSVRAQRRKTIIGELFQANVHSPLFLDRLDKPPFFYFDIPELMKIIFLNWKKKELKISDYTKEKTKESEKKEEDKNEKYKIDKKIRIEIAEAWDSFFFAQVIRGFLLVIQSIFRKYILLPSLIIAKNIVRILLFQFPEWSEDLKDLNKEIHVKCTYNGVQLSEKEFPKKWLTDGIQIKILFPFRLKPWHRSKLRSPHKDPIKKKGKGQKNDFCFLTVLGTEAELPFGSPRKQLSLFEPIFKEFEKKKLKLKKKCFLVLRVLKERTKFFINATFINVAKETKKWVRKSIIFLKKIIKEFSKRNQIILFGLKKLGIYELSETKKETNSIIHNKIIPESSIEIRSMDWATYSLTEKRIKNLTNRTNTIINQIEKMKKDKKREFITREINLNPNKISYKDKRLESPKNIWRILKRKNIRLLRKSHHFLKFFIEKIYIDIFLRIINTPRINAQLFIELTKKIINKYIYNNEANRERIDKTNQSIINFISTIKRSPCINKNSHIFLDLSYLSQAYVFYKLSQTQVSNLYKLRSVFKYYRTSFFIKNEIKEYFVGTQEIFDSELKQHKNLRNSVINEWKNWLKDHYQYQYDLSQIRWSRLVPQKWRNRVNQYQCRMAKNKDLNKSLVGCERHLLFKCDSYEKNRLIHYENEKQNDFEIDLLLNQKENFKKQYRYDLFSYKSINYEDKKDSYIYGLPLQVNNNQEISYTYNTPKRKLFDMLEGGILINNYLGEDDSIDRKKDMDRKYFDWKILNFCLRKKTDIRAWVDIDTVTNRNKNTKTKTGVNNYQIIDKIDKKKKGLFYFTIHQDQKINPFNQKKPLVDWMGMNEEILSRPISNLELWLFPEFVILYNTYKIKPWVIPIKLLLFNFNVNKNVKKHKSITGKKKSDIFILSNEKNTFELENINQGEKELADQADLESALSNQEKKKEKDVEEDYTGSDMKKRRNKKKYRNKIEAELELLLKRYLNFQLRWDDYLNQRIINNIKVYCLLLRMTNPREIVISAIQRDEMDLDIMTVHKDLPLTEVMKRGILLIEPVRLSVKNDGNFIIYQTIGISLVHKSKHQLNQRYLEKSYGYVDKNKKNFYESIAIRQKMNGNRDKNHYDLLVLENILSPRHRRKLRILIFFNSRNRNNIHRNTVFCNGCNGNKVTNFDQVLLNKRKNLDRGKTKLIKLKFFLWPNYRLEDLACMNRYWFDTNNGSRFSMTRIRMYPRLKSHYININSI</sequence>
<keyword evidence="4" id="KW-0653">Protein transport</keyword>
<keyword evidence="4 6" id="KW-0934">Plastid</keyword>
<comment type="similarity">
    <text evidence="4">Belongs to the TIC214 family.</text>
</comment>
<evidence type="ECO:0000256" key="1">
    <source>
        <dbReference type="ARBA" id="ARBA00002515"/>
    </source>
</evidence>
<feature type="transmembrane region" description="Helical" evidence="4">
    <location>
        <begin position="57"/>
        <end position="78"/>
    </location>
</feature>
<comment type="subunit">
    <text evidence="4">Part of the Tic complex.</text>
</comment>
<reference evidence="6" key="1">
    <citation type="submission" date="2017-11" db="EMBL/GenBank/DDBJ databases">
        <authorList>
            <person name="Han C.G."/>
        </authorList>
    </citation>
    <scope>NUCLEOTIDE SEQUENCE</scope>
</reference>
<keyword evidence="4" id="KW-0812">Transmembrane</keyword>
<proteinExistence type="inferred from homology"/>
<evidence type="ECO:0000256" key="5">
    <source>
        <dbReference type="SAM" id="MobiDB-lite"/>
    </source>
</evidence>
<feature type="region of interest" description="Disordered" evidence="5">
    <location>
        <begin position="252"/>
        <end position="308"/>
    </location>
</feature>
<name>A0A2R4QWN7_9ROSI</name>
<geneLocation type="chloroplast" evidence="6"/>
<feature type="transmembrane region" description="Helical" evidence="4">
    <location>
        <begin position="18"/>
        <end position="45"/>
    </location>
</feature>
<evidence type="ECO:0000256" key="3">
    <source>
        <dbReference type="ARBA" id="ARBA00022780"/>
    </source>
</evidence>
<dbReference type="PANTHER" id="PTHR33163">
    <property type="entry name" value="PROTEIN TIC 214-RELATED"/>
    <property type="match status" value="1"/>
</dbReference>
<feature type="compositionally biased region" description="Acidic residues" evidence="5">
    <location>
        <begin position="252"/>
        <end position="261"/>
    </location>
</feature>
<keyword evidence="3 4" id="KW-1001">Plastid inner membrane</keyword>
<feature type="transmembrane region" description="Helical" evidence="4">
    <location>
        <begin position="213"/>
        <end position="234"/>
    </location>
</feature>
<dbReference type="Pfam" id="PF05758">
    <property type="entry name" value="Ycf1"/>
    <property type="match status" value="1"/>
</dbReference>
<dbReference type="InterPro" id="IPR008896">
    <property type="entry name" value="TIC214"/>
</dbReference>
<organism evidence="6">
    <name type="scientific">Ostrya rehderiana</name>
    <dbReference type="NCBI Taxonomy" id="80755"/>
    <lineage>
        <taxon>Eukaryota</taxon>
        <taxon>Viridiplantae</taxon>
        <taxon>Streptophyta</taxon>
        <taxon>Embryophyta</taxon>
        <taxon>Tracheophyta</taxon>
        <taxon>Spermatophyta</taxon>
        <taxon>Magnoliopsida</taxon>
        <taxon>eudicotyledons</taxon>
        <taxon>Gunneridae</taxon>
        <taxon>Pentapetalae</taxon>
        <taxon>rosids</taxon>
        <taxon>fabids</taxon>
        <taxon>Fagales</taxon>
        <taxon>Betulaceae</taxon>
        <taxon>Ostrya</taxon>
    </lineage>
</organism>
<dbReference type="GO" id="GO:0009706">
    <property type="term" value="C:chloroplast inner membrane"/>
    <property type="evidence" value="ECO:0007669"/>
    <property type="project" value="UniProtKB-SubCell"/>
</dbReference>
<keyword evidence="4" id="KW-1133">Transmembrane helix</keyword>
<gene>
    <name evidence="6" type="primary">ycf1</name>
    <name evidence="4" type="synonym">TIC214</name>
</gene>
<evidence type="ECO:0000256" key="4">
    <source>
        <dbReference type="RuleBase" id="RU364085"/>
    </source>
</evidence>
<evidence type="ECO:0000256" key="2">
    <source>
        <dbReference type="ARBA" id="ARBA00004478"/>
    </source>
</evidence>
<feature type="transmembrane region" description="Helical" evidence="4">
    <location>
        <begin position="124"/>
        <end position="144"/>
    </location>
</feature>
<keyword evidence="4" id="KW-0813">Transport</keyword>
<feature type="region of interest" description="Disordered" evidence="5">
    <location>
        <begin position="1624"/>
        <end position="1648"/>
    </location>
</feature>
<feature type="transmembrane region" description="Helical" evidence="4">
    <location>
        <begin position="84"/>
        <end position="104"/>
    </location>
</feature>
<dbReference type="GO" id="GO:0015031">
    <property type="term" value="P:protein transport"/>
    <property type="evidence" value="ECO:0007669"/>
    <property type="project" value="UniProtKB-KW"/>
</dbReference>
<feature type="transmembrane region" description="Helical" evidence="4">
    <location>
        <begin position="164"/>
        <end position="192"/>
    </location>
</feature>
<protein>
    <recommendedName>
        <fullName evidence="4">Protein TIC 214</fullName>
    </recommendedName>
    <alternativeName>
        <fullName evidence="4">Translocon at the inner envelope membrane of chloroplasts 214</fullName>
    </alternativeName>
</protein>
<keyword evidence="4" id="KW-0472">Membrane</keyword>
<dbReference type="EMBL" id="MG584735">
    <property type="protein sequence ID" value="AVZ03174.1"/>
    <property type="molecule type" value="Genomic_DNA"/>
</dbReference>